<evidence type="ECO:0000313" key="1">
    <source>
        <dbReference type="EMBL" id="PLW42432.1"/>
    </source>
</evidence>
<comment type="caution">
    <text evidence="1">The sequence shown here is derived from an EMBL/GenBank/DDBJ whole genome shotgun (WGS) entry which is preliminary data.</text>
</comment>
<organism evidence="1 2">
    <name type="scientific">Puccinia coronata f. sp. avenae</name>
    <dbReference type="NCBI Taxonomy" id="200324"/>
    <lineage>
        <taxon>Eukaryota</taxon>
        <taxon>Fungi</taxon>
        <taxon>Dikarya</taxon>
        <taxon>Basidiomycota</taxon>
        <taxon>Pucciniomycotina</taxon>
        <taxon>Pucciniomycetes</taxon>
        <taxon>Pucciniales</taxon>
        <taxon>Pucciniaceae</taxon>
        <taxon>Puccinia</taxon>
    </lineage>
</organism>
<proteinExistence type="predicted"/>
<gene>
    <name evidence="1" type="ORF">PCANC_09913</name>
</gene>
<reference evidence="1 2" key="1">
    <citation type="submission" date="2017-11" db="EMBL/GenBank/DDBJ databases">
        <title>De novo assembly and phasing of dikaryotic genomes from two isolates of Puccinia coronata f. sp. avenae, the causal agent of oat crown rust.</title>
        <authorList>
            <person name="Miller M.E."/>
            <person name="Zhang Y."/>
            <person name="Omidvar V."/>
            <person name="Sperschneider J."/>
            <person name="Schwessinger B."/>
            <person name="Raley C."/>
            <person name="Palmer J.M."/>
            <person name="Garnica D."/>
            <person name="Upadhyaya N."/>
            <person name="Rathjen J."/>
            <person name="Taylor J.M."/>
            <person name="Park R.F."/>
            <person name="Dodds P.N."/>
            <person name="Hirsch C.D."/>
            <person name="Kianian S.F."/>
            <person name="Figueroa M."/>
        </authorList>
    </citation>
    <scope>NUCLEOTIDE SEQUENCE [LARGE SCALE GENOMIC DNA]</scope>
    <source>
        <strain evidence="1">12NC29</strain>
    </source>
</reference>
<sequence>MCYQQSTTDALATSHQLWDQVAAVQPVPIYVVQAGPPNVPWASASLINQNIPWAHSGPLNQVAASIPPYHMPQPTIAYNPHIEALEYSVQPPAHLVITGDPHNHVIQSSISGRVASWLEISKLNMAAHQPHLAVTGRSLNAHAPAFNL</sequence>
<evidence type="ECO:0000313" key="2">
    <source>
        <dbReference type="Proteomes" id="UP000235388"/>
    </source>
</evidence>
<dbReference type="EMBL" id="PGCJ01000158">
    <property type="protein sequence ID" value="PLW42432.1"/>
    <property type="molecule type" value="Genomic_DNA"/>
</dbReference>
<protein>
    <submittedName>
        <fullName evidence="1">Uncharacterized protein</fullName>
    </submittedName>
</protein>
<accession>A0A2N5UXG9</accession>
<keyword evidence="2" id="KW-1185">Reference proteome</keyword>
<dbReference type="Proteomes" id="UP000235388">
    <property type="component" value="Unassembled WGS sequence"/>
</dbReference>
<dbReference type="AlphaFoldDB" id="A0A2N5UXG9"/>
<name>A0A2N5UXG9_9BASI</name>